<dbReference type="AlphaFoldDB" id="A0A814CF42"/>
<feature type="non-terminal residue" evidence="2">
    <location>
        <position position="173"/>
    </location>
</feature>
<gene>
    <name evidence="2" type="ORF">OXX778_LOCUS13337</name>
</gene>
<proteinExistence type="predicted"/>
<evidence type="ECO:0000313" key="3">
    <source>
        <dbReference type="Proteomes" id="UP000663879"/>
    </source>
</evidence>
<reference evidence="2" key="1">
    <citation type="submission" date="2021-02" db="EMBL/GenBank/DDBJ databases">
        <authorList>
            <person name="Nowell W R."/>
        </authorList>
    </citation>
    <scope>NUCLEOTIDE SEQUENCE</scope>
    <source>
        <strain evidence="2">Ploen Becks lab</strain>
    </source>
</reference>
<feature type="signal peptide" evidence="1">
    <location>
        <begin position="1"/>
        <end position="17"/>
    </location>
</feature>
<feature type="chain" id="PRO_5032739156" evidence="1">
    <location>
        <begin position="18"/>
        <end position="173"/>
    </location>
</feature>
<sequence>MIHLICFLVVTCGLANASFLNERYERSEPESKEFMETHRPTNVSLCMFHPEFKTLNCHGPKGSVECDAFANISFVNYRVFAFSKFEHEFNASISESFKFNLYPRDLENQTYYNYSVEFDGRPIEFYLYYSSSPDFYGIRVGNFECFKRLVDIVESSSDHFNTKLFGSDSPITF</sequence>
<keyword evidence="1" id="KW-0732">Signal</keyword>
<dbReference type="Proteomes" id="UP000663879">
    <property type="component" value="Unassembled WGS sequence"/>
</dbReference>
<protein>
    <submittedName>
        <fullName evidence="2">Uncharacterized protein</fullName>
    </submittedName>
</protein>
<organism evidence="2 3">
    <name type="scientific">Brachionus calyciflorus</name>
    <dbReference type="NCBI Taxonomy" id="104777"/>
    <lineage>
        <taxon>Eukaryota</taxon>
        <taxon>Metazoa</taxon>
        <taxon>Spiralia</taxon>
        <taxon>Gnathifera</taxon>
        <taxon>Rotifera</taxon>
        <taxon>Eurotatoria</taxon>
        <taxon>Monogononta</taxon>
        <taxon>Pseudotrocha</taxon>
        <taxon>Ploima</taxon>
        <taxon>Brachionidae</taxon>
        <taxon>Brachionus</taxon>
    </lineage>
</organism>
<name>A0A814CF42_9BILA</name>
<dbReference type="EMBL" id="CAJNOC010002544">
    <property type="protein sequence ID" value="CAF0939225.1"/>
    <property type="molecule type" value="Genomic_DNA"/>
</dbReference>
<keyword evidence="3" id="KW-1185">Reference proteome</keyword>
<evidence type="ECO:0000256" key="1">
    <source>
        <dbReference type="SAM" id="SignalP"/>
    </source>
</evidence>
<evidence type="ECO:0000313" key="2">
    <source>
        <dbReference type="EMBL" id="CAF0939225.1"/>
    </source>
</evidence>
<comment type="caution">
    <text evidence="2">The sequence shown here is derived from an EMBL/GenBank/DDBJ whole genome shotgun (WGS) entry which is preliminary data.</text>
</comment>
<dbReference type="OrthoDB" id="10164814at2759"/>
<accession>A0A814CF42</accession>